<proteinExistence type="evidence at transcript level"/>
<dbReference type="Gene3D" id="3.10.200.10">
    <property type="entry name" value="Alpha carbonic anhydrase"/>
    <property type="match status" value="1"/>
</dbReference>
<reference evidence="4" key="1">
    <citation type="submission" date="2014-09" db="EMBL/GenBank/DDBJ databases">
        <title>Calcareous sponge genomes reveal complex evolution of alpha-carbonic anhydrases and two key biomineralization enzymes.</title>
        <authorList>
            <person name="Voigt O."/>
            <person name="Adamski M."/>
            <person name="Sluzek K."/>
            <person name="Adamska M."/>
        </authorList>
    </citation>
    <scope>NUCLEOTIDE SEQUENCE</scope>
</reference>
<name>A0A098CYU1_9METZ</name>
<dbReference type="SUPFAM" id="SSF51069">
    <property type="entry name" value="Carbonic anhydrase"/>
    <property type="match status" value="1"/>
</dbReference>
<gene>
    <name evidence="4" type="primary">CA7</name>
</gene>
<dbReference type="SMART" id="SM01057">
    <property type="entry name" value="Carb_anhydrase"/>
    <property type="match status" value="1"/>
</dbReference>
<feature type="non-terminal residue" evidence="4">
    <location>
        <position position="1"/>
    </location>
</feature>
<dbReference type="PANTHER" id="PTHR18952:SF208">
    <property type="entry name" value="CARBONIC ANHYDRASE XA-RELATED"/>
    <property type="match status" value="1"/>
</dbReference>
<keyword evidence="2" id="KW-0732">Signal</keyword>
<dbReference type="InterPro" id="IPR023561">
    <property type="entry name" value="Carbonic_anhydrase_a-class"/>
</dbReference>
<dbReference type="InterPro" id="IPR001148">
    <property type="entry name" value="CA_dom"/>
</dbReference>
<dbReference type="GO" id="GO:0004089">
    <property type="term" value="F:carbonate dehydratase activity"/>
    <property type="evidence" value="ECO:0007669"/>
    <property type="project" value="InterPro"/>
</dbReference>
<accession>A0A098CYU1</accession>
<dbReference type="PROSITE" id="PS51144">
    <property type="entry name" value="ALPHA_CA_2"/>
    <property type="match status" value="1"/>
</dbReference>
<sequence>MELLVLLSLAITTTFAFDPSQQTWSYISSSNIGPASWGTLSGFETCGTGTEQSPINIPTASTDYQSYPPLNVTDSSSSAYFHFENNGAAAEADPEGTTVVYLTGGPLGSERYRIQNFHIHFGNSTFAASEHAVDGSRTAGELHVVFFKATYPNIADALASGDRDALAVIGMLFDVGSDASLAHPGLTTMLNHFSNLTYPGFSVVQSLDFATLLRPSDLTSFYTYEGSLTTPGCNEQVVWLVLSQVQYVLPASLDALSGLLCTSPTQTPAIPVFGNARPLQSLDVRRIFRNFQATTSGPNTTSSAPGQLKVSLFALFISVLAVCTHWM</sequence>
<feature type="signal peptide" evidence="2">
    <location>
        <begin position="1"/>
        <end position="16"/>
    </location>
</feature>
<dbReference type="CDD" id="cd00326">
    <property type="entry name" value="alpha_CA"/>
    <property type="match status" value="1"/>
</dbReference>
<dbReference type="GO" id="GO:0008270">
    <property type="term" value="F:zinc ion binding"/>
    <property type="evidence" value="ECO:0007669"/>
    <property type="project" value="InterPro"/>
</dbReference>
<dbReference type="InterPro" id="IPR036398">
    <property type="entry name" value="CA_dom_sf"/>
</dbReference>
<feature type="domain" description="Alpha-carbonic anhydrase" evidence="3">
    <location>
        <begin position="22"/>
        <end position="291"/>
    </location>
</feature>
<evidence type="ECO:0000313" key="4">
    <source>
        <dbReference type="EMBL" id="CEF71783.1"/>
    </source>
</evidence>
<dbReference type="GO" id="GO:0006730">
    <property type="term" value="P:one-carbon metabolic process"/>
    <property type="evidence" value="ECO:0007669"/>
    <property type="project" value="TreeGrafter"/>
</dbReference>
<protein>
    <submittedName>
        <fullName evidence="4">CA7 SciCA7</fullName>
    </submittedName>
</protein>
<organism evidence="4">
    <name type="scientific">Sycon ciliatum</name>
    <dbReference type="NCBI Taxonomy" id="27933"/>
    <lineage>
        <taxon>Eukaryota</taxon>
        <taxon>Metazoa</taxon>
        <taxon>Porifera</taxon>
        <taxon>Calcarea</taxon>
        <taxon>Calcaronea</taxon>
        <taxon>Leucosolenida</taxon>
        <taxon>Sycettidae</taxon>
        <taxon>Sycon</taxon>
    </lineage>
</organism>
<dbReference type="EMBL" id="LN609537">
    <property type="protein sequence ID" value="CEF71783.1"/>
    <property type="molecule type" value="mRNA"/>
</dbReference>
<evidence type="ECO:0000259" key="3">
    <source>
        <dbReference type="PROSITE" id="PS51144"/>
    </source>
</evidence>
<evidence type="ECO:0000256" key="1">
    <source>
        <dbReference type="ARBA" id="ARBA00010718"/>
    </source>
</evidence>
<dbReference type="Pfam" id="PF00194">
    <property type="entry name" value="Carb_anhydrase"/>
    <property type="match status" value="1"/>
</dbReference>
<feature type="chain" id="PRO_5001933689" evidence="2">
    <location>
        <begin position="17"/>
        <end position="327"/>
    </location>
</feature>
<feature type="non-terminal residue" evidence="4">
    <location>
        <position position="327"/>
    </location>
</feature>
<dbReference type="PANTHER" id="PTHR18952">
    <property type="entry name" value="CARBONIC ANHYDRASE"/>
    <property type="match status" value="1"/>
</dbReference>
<dbReference type="AlphaFoldDB" id="A0A098CYU1"/>
<evidence type="ECO:0000256" key="2">
    <source>
        <dbReference type="SAM" id="SignalP"/>
    </source>
</evidence>
<comment type="similarity">
    <text evidence="1">Belongs to the alpha-carbonic anhydrase family.</text>
</comment>